<keyword evidence="5" id="KW-1185">Reference proteome</keyword>
<accession>A0ABW5DQ45</accession>
<evidence type="ECO:0000259" key="3">
    <source>
        <dbReference type="Pfam" id="PF01156"/>
    </source>
</evidence>
<feature type="domain" description="Inosine/uridine-preferring nucleoside hydrolase" evidence="3">
    <location>
        <begin position="4"/>
        <end position="299"/>
    </location>
</feature>
<dbReference type="Pfam" id="PF01156">
    <property type="entry name" value="IU_nuc_hydro"/>
    <property type="match status" value="1"/>
</dbReference>
<dbReference type="InterPro" id="IPR036452">
    <property type="entry name" value="Ribo_hydro-like"/>
</dbReference>
<dbReference type="GO" id="GO:0016787">
    <property type="term" value="F:hydrolase activity"/>
    <property type="evidence" value="ECO:0007669"/>
    <property type="project" value="UniProtKB-KW"/>
</dbReference>
<proteinExistence type="predicted"/>
<keyword evidence="1 4" id="KW-0378">Hydrolase</keyword>
<dbReference type="InterPro" id="IPR001910">
    <property type="entry name" value="Inosine/uridine_hydrolase_dom"/>
</dbReference>
<evidence type="ECO:0000256" key="2">
    <source>
        <dbReference type="ARBA" id="ARBA00023295"/>
    </source>
</evidence>
<evidence type="ECO:0000313" key="5">
    <source>
        <dbReference type="Proteomes" id="UP001597295"/>
    </source>
</evidence>
<dbReference type="SUPFAM" id="SSF53590">
    <property type="entry name" value="Nucleoside hydrolase"/>
    <property type="match status" value="1"/>
</dbReference>
<dbReference type="PANTHER" id="PTHR12304:SF4">
    <property type="entry name" value="URIDINE NUCLEOSIDASE"/>
    <property type="match status" value="1"/>
</dbReference>
<evidence type="ECO:0000256" key="1">
    <source>
        <dbReference type="ARBA" id="ARBA00022801"/>
    </source>
</evidence>
<evidence type="ECO:0000313" key="4">
    <source>
        <dbReference type="EMBL" id="MFD2262064.1"/>
    </source>
</evidence>
<dbReference type="InterPro" id="IPR023186">
    <property type="entry name" value="IUNH"/>
</dbReference>
<comment type="caution">
    <text evidence="4">The sequence shown here is derived from an EMBL/GenBank/DDBJ whole genome shotgun (WGS) entry which is preliminary data.</text>
</comment>
<dbReference type="Gene3D" id="3.90.245.10">
    <property type="entry name" value="Ribonucleoside hydrolase-like"/>
    <property type="match status" value="1"/>
</dbReference>
<sequence>MVKVWIDCDMGYDDLVAVLMLASAPEIEIAGLSLVAGNAPLPQVIENTQNAAAFFSWDFPLFAGRDRPVLGPLETAGYVLGDTGIRTSGRSLPATTRRPMGHAVNGMVDFIEENPGATILALGPLSNLAGLLLVRPDLAEQIGRLVWMGGSLGPGNHSAAAEYNAAADPVAVQMVLESGVAFAMVGLDACRQVSLIAADLAVLRGKAGEKAQMLADLTQGYLAIASADLSKPMSWYDPTAAAAVLDPACIEWRPAHITMETGEGPARGMTVVETRVPPHASPRKQVNAQVAGTVEAQKVRTLIARALEASC</sequence>
<dbReference type="Proteomes" id="UP001597295">
    <property type="component" value="Unassembled WGS sequence"/>
</dbReference>
<keyword evidence="2" id="KW-0326">Glycosidase</keyword>
<name>A0ABW5DQ45_9PROT</name>
<dbReference type="RefSeq" id="WP_379874975.1">
    <property type="nucleotide sequence ID" value="NZ_JBHUIP010000003.1"/>
</dbReference>
<dbReference type="EMBL" id="JBHUIP010000003">
    <property type="protein sequence ID" value="MFD2262064.1"/>
    <property type="molecule type" value="Genomic_DNA"/>
</dbReference>
<organism evidence="4 5">
    <name type="scientific">Lacibacterium aquatile</name>
    <dbReference type="NCBI Taxonomy" id="1168082"/>
    <lineage>
        <taxon>Bacteria</taxon>
        <taxon>Pseudomonadati</taxon>
        <taxon>Pseudomonadota</taxon>
        <taxon>Alphaproteobacteria</taxon>
        <taxon>Rhodospirillales</taxon>
        <taxon>Rhodospirillaceae</taxon>
    </lineage>
</organism>
<gene>
    <name evidence="4" type="ORF">ACFSM5_04130</name>
</gene>
<reference evidence="5" key="1">
    <citation type="journal article" date="2019" name="Int. J. Syst. Evol. Microbiol.">
        <title>The Global Catalogue of Microorganisms (GCM) 10K type strain sequencing project: providing services to taxonomists for standard genome sequencing and annotation.</title>
        <authorList>
            <consortium name="The Broad Institute Genomics Platform"/>
            <consortium name="The Broad Institute Genome Sequencing Center for Infectious Disease"/>
            <person name="Wu L."/>
            <person name="Ma J."/>
        </authorList>
    </citation>
    <scope>NUCLEOTIDE SEQUENCE [LARGE SCALE GENOMIC DNA]</scope>
    <source>
        <strain evidence="5">CGMCC 1.19062</strain>
    </source>
</reference>
<dbReference type="PANTHER" id="PTHR12304">
    <property type="entry name" value="INOSINE-URIDINE PREFERRING NUCLEOSIDE HYDROLASE"/>
    <property type="match status" value="1"/>
</dbReference>
<protein>
    <submittedName>
        <fullName evidence="4">Nucleoside hydrolase</fullName>
    </submittedName>
</protein>